<name>A0A1S6HWE0_9GAMM</name>
<organism evidence="2 3">
    <name type="scientific">Shewanella psychrophila</name>
    <dbReference type="NCBI Taxonomy" id="225848"/>
    <lineage>
        <taxon>Bacteria</taxon>
        <taxon>Pseudomonadati</taxon>
        <taxon>Pseudomonadota</taxon>
        <taxon>Gammaproteobacteria</taxon>
        <taxon>Alteromonadales</taxon>
        <taxon>Shewanellaceae</taxon>
        <taxon>Shewanella</taxon>
    </lineage>
</organism>
<evidence type="ECO:0000313" key="2">
    <source>
        <dbReference type="EMBL" id="AQS39875.1"/>
    </source>
</evidence>
<dbReference type="Proteomes" id="UP000189545">
    <property type="component" value="Chromosome"/>
</dbReference>
<dbReference type="EMBL" id="CP014782">
    <property type="protein sequence ID" value="AQS39874.1"/>
    <property type="molecule type" value="Genomic_DNA"/>
</dbReference>
<protein>
    <submittedName>
        <fullName evidence="2">Uncharacterized protein</fullName>
    </submittedName>
</protein>
<proteinExistence type="predicted"/>
<evidence type="ECO:0000313" key="3">
    <source>
        <dbReference type="Proteomes" id="UP000189545"/>
    </source>
</evidence>
<dbReference type="RefSeq" id="WP_169915897.1">
    <property type="nucleotide sequence ID" value="NZ_CP014782.1"/>
</dbReference>
<accession>A0A1S6HWE0</accession>
<gene>
    <name evidence="1" type="ORF">Sps_04792</name>
    <name evidence="2" type="ORF">Sps_04793</name>
</gene>
<sequence length="46" mass="4719">MISATSLLLIILAYVGLLYVIAVPATSAECGSDSCTALTFKVEVAV</sequence>
<reference evidence="2 3" key="1">
    <citation type="submission" date="2016-03" db="EMBL/GenBank/DDBJ databases">
        <title>Complete genome sequence of Shewanella psychrophila WP2, a deep sea bacterium isolated from west Pacific sediment.</title>
        <authorList>
            <person name="Xu G."/>
            <person name="Jian H."/>
        </authorList>
    </citation>
    <scope>NUCLEOTIDE SEQUENCE [LARGE SCALE GENOMIC DNA]</scope>
    <source>
        <strain evidence="2 3">WP2</strain>
    </source>
</reference>
<keyword evidence="3" id="KW-1185">Reference proteome</keyword>
<dbReference type="KEGG" id="spsw:Sps_04793"/>
<dbReference type="EMBL" id="CP014782">
    <property type="protein sequence ID" value="AQS39875.1"/>
    <property type="molecule type" value="Genomic_DNA"/>
</dbReference>
<dbReference type="KEGG" id="spsw:Sps_04792"/>
<evidence type="ECO:0000313" key="1">
    <source>
        <dbReference type="EMBL" id="AQS39874.1"/>
    </source>
</evidence>
<dbReference type="STRING" id="225848.Sps_04792"/>
<dbReference type="AlphaFoldDB" id="A0A1S6HWE0"/>